<gene>
    <name evidence="1" type="ORF">IE53DRAFT_410395</name>
</gene>
<keyword evidence="2" id="KW-1185">Reference proteome</keyword>
<reference evidence="1 2" key="1">
    <citation type="journal article" date="2018" name="Mol. Biol. Evol.">
        <title>Broad Genomic Sampling Reveals a Smut Pathogenic Ancestry of the Fungal Clade Ustilaginomycotina.</title>
        <authorList>
            <person name="Kijpornyongpan T."/>
            <person name="Mondo S.J."/>
            <person name="Barry K."/>
            <person name="Sandor L."/>
            <person name="Lee J."/>
            <person name="Lipzen A."/>
            <person name="Pangilinan J."/>
            <person name="LaButti K."/>
            <person name="Hainaut M."/>
            <person name="Henrissat B."/>
            <person name="Grigoriev I.V."/>
            <person name="Spatafora J.W."/>
            <person name="Aime M.C."/>
        </authorList>
    </citation>
    <scope>NUCLEOTIDE SEQUENCE [LARGE SCALE GENOMIC DNA]</scope>
    <source>
        <strain evidence="1 2">SA 807</strain>
    </source>
</reference>
<evidence type="ECO:0000313" key="1">
    <source>
        <dbReference type="EMBL" id="PWN51122.1"/>
    </source>
</evidence>
<dbReference type="Proteomes" id="UP000245626">
    <property type="component" value="Unassembled WGS sequence"/>
</dbReference>
<accession>A0ACD0NZ89</accession>
<dbReference type="EMBL" id="KZ819869">
    <property type="protein sequence ID" value="PWN51122.1"/>
    <property type="molecule type" value="Genomic_DNA"/>
</dbReference>
<proteinExistence type="predicted"/>
<evidence type="ECO:0000313" key="2">
    <source>
        <dbReference type="Proteomes" id="UP000245626"/>
    </source>
</evidence>
<protein>
    <submittedName>
        <fullName evidence="1">PLC-like phosphodiesterase</fullName>
    </submittedName>
</protein>
<name>A0ACD0NZ89_9BASI</name>
<organism evidence="1 2">
    <name type="scientific">Violaceomyces palustris</name>
    <dbReference type="NCBI Taxonomy" id="1673888"/>
    <lineage>
        <taxon>Eukaryota</taxon>
        <taxon>Fungi</taxon>
        <taxon>Dikarya</taxon>
        <taxon>Basidiomycota</taxon>
        <taxon>Ustilaginomycotina</taxon>
        <taxon>Ustilaginomycetes</taxon>
        <taxon>Violaceomycetales</taxon>
        <taxon>Violaceomycetaceae</taxon>
        <taxon>Violaceomyces</taxon>
    </lineage>
</organism>
<sequence length="635" mass="69274">MSSNVNEPEANEQPSTASVLTSKLSKLNPFKNKRQETDQEDLGEEVAPDSIAGGGHAARRTDLTKSQLRVSHALKKFLVDQGELEEQAAGLDSSQPTPALQALLDRSHIQVPDYVNDRSHPLSEYFISSSHNTYLMAHQLYGSSSAASYHHTLAAGARCVEIDAWDNEKDPDEPKVTHGYTLASHIPFRVVCETIRDSLDQEVSHANELGAEAPHPAPILLSLENHCGAHGQARLVAIMKETWGERLVSQKVDLLEAGEPGQEDGAKVKISLDDLGAKIAVMVEYHPASAPAHGKSGSEGGGEGGGQEEEDEISSDDDEDTKAYKEKKKATKFVGIIPELSALGVYAQSVKPRNDSWLRGEMIEPENHLINVSEPALKSLLAKRLAEVIKHNSEHLMRVYPSGMRISSKNLNPVPFWGAGAQVCALNWQTFDAAMQLNEALFSGTDGYVLKPPSLRSGTNADQQRSAGGSRVKLTLHVAGATDLVLPDGREADEIKPYVTCTLVHPEDGLKELADGEEGGGGGGGGASEGSSPAKRKTGGYKQHKLGLIHRGEQPIPTDPIWNEKLEWEFKDNDMVFLRILVKSDDRFARNPILAVAAVRLQYAVRSAWRFIRLLDLKGRETRSTLLVKFEMERV</sequence>